<dbReference type="Gene3D" id="1.20.120.550">
    <property type="entry name" value="Membrane associated eicosanoid/glutathione metabolism-like domain"/>
    <property type="match status" value="1"/>
</dbReference>
<evidence type="ECO:0000313" key="25">
    <source>
        <dbReference type="Proteomes" id="UP000694546"/>
    </source>
</evidence>
<evidence type="ECO:0000256" key="15">
    <source>
        <dbReference type="ARBA" id="ARBA00037916"/>
    </source>
</evidence>
<evidence type="ECO:0000256" key="2">
    <source>
        <dbReference type="ARBA" id="ARBA00010459"/>
    </source>
</evidence>
<evidence type="ECO:0000256" key="20">
    <source>
        <dbReference type="ARBA" id="ARBA00069748"/>
    </source>
</evidence>
<keyword evidence="13" id="KW-0449">Lipoprotein</keyword>
<organism evidence="24 25">
    <name type="scientific">Gadus morhua</name>
    <name type="common">Atlantic cod</name>
    <dbReference type="NCBI Taxonomy" id="8049"/>
    <lineage>
        <taxon>Eukaryota</taxon>
        <taxon>Metazoa</taxon>
        <taxon>Chordata</taxon>
        <taxon>Craniata</taxon>
        <taxon>Vertebrata</taxon>
        <taxon>Euteleostomi</taxon>
        <taxon>Actinopterygii</taxon>
        <taxon>Neopterygii</taxon>
        <taxon>Teleostei</taxon>
        <taxon>Neoteleostei</taxon>
        <taxon>Acanthomorphata</taxon>
        <taxon>Zeiogadaria</taxon>
        <taxon>Gadariae</taxon>
        <taxon>Gadiformes</taxon>
        <taxon>Gadoidei</taxon>
        <taxon>Gadidae</taxon>
        <taxon>Gadus</taxon>
    </lineage>
</organism>
<comment type="catalytic activity">
    <reaction evidence="17">
        <text>(5S)-hydroperoxy-(6E,8Z,11Z,14Z)-eicosatetraenoate + 2 glutathione = (5S)-hydroxy-(6E,8Z,11Z,14Z)-eicosatetraenoate + glutathione disulfide + H2O</text>
        <dbReference type="Rhea" id="RHEA:48620"/>
        <dbReference type="ChEBI" id="CHEBI:15377"/>
        <dbReference type="ChEBI" id="CHEBI:57450"/>
        <dbReference type="ChEBI" id="CHEBI:57925"/>
        <dbReference type="ChEBI" id="CHEBI:58297"/>
        <dbReference type="ChEBI" id="CHEBI:90632"/>
    </reaction>
    <physiologicalReaction direction="left-to-right" evidence="17">
        <dbReference type="Rhea" id="RHEA:48621"/>
    </physiologicalReaction>
</comment>
<protein>
    <recommendedName>
        <fullName evidence="20">Glutathione S-transferase 3, mitochondrial</fullName>
        <ecNumber evidence="16">4.4.1.20</ecNumber>
    </recommendedName>
    <alternativeName>
        <fullName evidence="21">Glutathione peroxidase MGST3</fullName>
    </alternativeName>
    <alternativeName>
        <fullName evidence="22">LTC4 synthase MGST3</fullName>
    </alternativeName>
</protein>
<evidence type="ECO:0000256" key="1">
    <source>
        <dbReference type="ARBA" id="ARBA00004374"/>
    </source>
</evidence>
<dbReference type="GO" id="GO:0004364">
    <property type="term" value="F:glutathione transferase activity"/>
    <property type="evidence" value="ECO:0007669"/>
    <property type="project" value="TreeGrafter"/>
</dbReference>
<evidence type="ECO:0000256" key="16">
    <source>
        <dbReference type="ARBA" id="ARBA00039056"/>
    </source>
</evidence>
<evidence type="ECO:0000256" key="21">
    <source>
        <dbReference type="ARBA" id="ARBA00075145"/>
    </source>
</evidence>
<reference evidence="24" key="2">
    <citation type="submission" date="2025-09" db="UniProtKB">
        <authorList>
            <consortium name="Ensembl"/>
        </authorList>
    </citation>
    <scope>IDENTIFICATION</scope>
</reference>
<comment type="catalytic activity">
    <reaction evidence="18">
        <text>leukotriene C4 = leukotriene A4 + glutathione</text>
        <dbReference type="Rhea" id="RHEA:17617"/>
        <dbReference type="ChEBI" id="CHEBI:57463"/>
        <dbReference type="ChEBI" id="CHEBI:57925"/>
        <dbReference type="ChEBI" id="CHEBI:57973"/>
        <dbReference type="EC" id="4.4.1.20"/>
    </reaction>
    <physiologicalReaction direction="right-to-left" evidence="18">
        <dbReference type="Rhea" id="RHEA:17619"/>
    </physiologicalReaction>
</comment>
<feature type="transmembrane region" description="Helical" evidence="23">
    <location>
        <begin position="71"/>
        <end position="97"/>
    </location>
</feature>
<evidence type="ECO:0000313" key="24">
    <source>
        <dbReference type="Ensembl" id="ENSGMOP00000020607.2"/>
    </source>
</evidence>
<dbReference type="GO" id="GO:0005635">
    <property type="term" value="C:nuclear envelope"/>
    <property type="evidence" value="ECO:0007669"/>
    <property type="project" value="TreeGrafter"/>
</dbReference>
<dbReference type="EC" id="4.4.1.20" evidence="16"/>
<keyword evidence="3" id="KW-0808">Transferase</keyword>
<name>A0A8C4ZWQ2_GADMO</name>
<keyword evidence="11" id="KW-0564">Palmitate</keyword>
<keyword evidence="7" id="KW-0560">Oxidoreductase</keyword>
<dbReference type="AlphaFoldDB" id="A0A8C4ZWQ2"/>
<dbReference type="InterPro" id="IPR001129">
    <property type="entry name" value="Membr-assoc_MAPEG"/>
</dbReference>
<feature type="transmembrane region" description="Helical" evidence="23">
    <location>
        <begin position="12"/>
        <end position="30"/>
    </location>
</feature>
<comment type="pathway">
    <text evidence="15">Lipid metabolism; arachidonate metabolism.</text>
</comment>
<evidence type="ECO:0000256" key="11">
    <source>
        <dbReference type="ARBA" id="ARBA00023139"/>
    </source>
</evidence>
<evidence type="ECO:0000256" key="4">
    <source>
        <dbReference type="ARBA" id="ARBA00022692"/>
    </source>
</evidence>
<comment type="similarity">
    <text evidence="2">Belongs to the MAPEG family.</text>
</comment>
<keyword evidence="12" id="KW-0456">Lyase</keyword>
<comment type="catalytic activity">
    <reaction evidence="19">
        <text>15-deoxy-Delta(12,14)-prostaglandin J2 + glutathione = 15-deoxy-Delta(12,14)-prostaglandin J2-S-(R)-glutathione</text>
        <dbReference type="Rhea" id="RHEA:75963"/>
        <dbReference type="ChEBI" id="CHEBI:57925"/>
        <dbReference type="ChEBI" id="CHEBI:85236"/>
        <dbReference type="ChEBI" id="CHEBI:194498"/>
    </reaction>
    <physiologicalReaction direction="left-to-right" evidence="19">
        <dbReference type="Rhea" id="RHEA:75964"/>
    </physiologicalReaction>
</comment>
<evidence type="ECO:0000256" key="22">
    <source>
        <dbReference type="ARBA" id="ARBA00076908"/>
    </source>
</evidence>
<feature type="transmembrane region" description="Helical" evidence="23">
    <location>
        <begin position="117"/>
        <end position="138"/>
    </location>
</feature>
<dbReference type="GO" id="GO:0005741">
    <property type="term" value="C:mitochondrial outer membrane"/>
    <property type="evidence" value="ECO:0007669"/>
    <property type="project" value="UniProtKB-SubCell"/>
</dbReference>
<dbReference type="SUPFAM" id="SSF161084">
    <property type="entry name" value="MAPEG domain-like"/>
    <property type="match status" value="1"/>
</dbReference>
<dbReference type="GO" id="GO:0004464">
    <property type="term" value="F:leukotriene-C4 synthase activity"/>
    <property type="evidence" value="ECO:0007669"/>
    <property type="project" value="UniProtKB-EC"/>
</dbReference>
<keyword evidence="6 23" id="KW-1133">Transmembrane helix</keyword>
<keyword evidence="8" id="KW-0443">Lipid metabolism</keyword>
<evidence type="ECO:0000256" key="10">
    <source>
        <dbReference type="ARBA" id="ARBA00023136"/>
    </source>
</evidence>
<evidence type="ECO:0000256" key="17">
    <source>
        <dbReference type="ARBA" id="ARBA00043664"/>
    </source>
</evidence>
<evidence type="ECO:0000256" key="5">
    <source>
        <dbReference type="ARBA" id="ARBA00022787"/>
    </source>
</evidence>
<evidence type="ECO:0000256" key="12">
    <source>
        <dbReference type="ARBA" id="ARBA00023239"/>
    </source>
</evidence>
<dbReference type="PANTHER" id="PTHR10250">
    <property type="entry name" value="MICROSOMAL GLUTATHIONE S-TRANSFERASE"/>
    <property type="match status" value="1"/>
</dbReference>
<evidence type="ECO:0000256" key="3">
    <source>
        <dbReference type="ARBA" id="ARBA00022679"/>
    </source>
</evidence>
<dbReference type="InterPro" id="IPR050997">
    <property type="entry name" value="MAPEG"/>
</dbReference>
<dbReference type="GO" id="GO:0006629">
    <property type="term" value="P:lipid metabolic process"/>
    <property type="evidence" value="ECO:0007669"/>
    <property type="project" value="UniProtKB-KW"/>
</dbReference>
<accession>A0A8C4ZWQ2</accession>
<dbReference type="OMA" id="TYLYSWI"/>
<dbReference type="InterPro" id="IPR023352">
    <property type="entry name" value="MAPEG-like_dom_sf"/>
</dbReference>
<keyword evidence="5" id="KW-1000">Mitochondrion outer membrane</keyword>
<evidence type="ECO:0000256" key="8">
    <source>
        <dbReference type="ARBA" id="ARBA00023098"/>
    </source>
</evidence>
<dbReference type="GO" id="GO:0004602">
    <property type="term" value="F:glutathione peroxidase activity"/>
    <property type="evidence" value="ECO:0007669"/>
    <property type="project" value="TreeGrafter"/>
</dbReference>
<evidence type="ECO:0000256" key="23">
    <source>
        <dbReference type="SAM" id="Phobius"/>
    </source>
</evidence>
<dbReference type="PANTHER" id="PTHR10250:SF19">
    <property type="entry name" value="MICROSOMAL GLUTATHIONE S-TRANSFERASE 3B"/>
    <property type="match status" value="1"/>
</dbReference>
<dbReference type="Proteomes" id="UP000694546">
    <property type="component" value="Chromosome 5"/>
</dbReference>
<evidence type="ECO:0000256" key="18">
    <source>
        <dbReference type="ARBA" id="ARBA00049298"/>
    </source>
</evidence>
<dbReference type="FunFam" id="1.20.120.550:FF:000004">
    <property type="entry name" value="Microsomal glutathione S-transferase 3"/>
    <property type="match status" value="1"/>
</dbReference>
<dbReference type="GO" id="GO:0006691">
    <property type="term" value="P:leukotriene metabolic process"/>
    <property type="evidence" value="ECO:0007669"/>
    <property type="project" value="UniProtKB-ARBA"/>
</dbReference>
<evidence type="ECO:0000256" key="14">
    <source>
        <dbReference type="ARBA" id="ARBA00037884"/>
    </source>
</evidence>
<dbReference type="Pfam" id="PF01124">
    <property type="entry name" value="MAPEG"/>
    <property type="match status" value="1"/>
</dbReference>
<keyword evidence="10 23" id="KW-0472">Membrane</keyword>
<keyword evidence="25" id="KW-1185">Reference proteome</keyword>
<reference evidence="24" key="1">
    <citation type="submission" date="2025-08" db="UniProtKB">
        <authorList>
            <consortium name="Ensembl"/>
        </authorList>
    </citation>
    <scope>IDENTIFICATION</scope>
</reference>
<comment type="subcellular location">
    <subcellularLocation>
        <location evidence="1">Mitochondrion outer membrane</location>
        <topology evidence="1">Multi-pass membrane protein</topology>
    </subcellularLocation>
</comment>
<dbReference type="GeneTree" id="ENSGT00940000165706"/>
<dbReference type="Ensembl" id="ENSGMOT00000021111.2">
    <property type="protein sequence ID" value="ENSGMOP00000020607.2"/>
    <property type="gene ID" value="ENSGMOG00000019166.2"/>
</dbReference>
<dbReference type="GO" id="GO:0005783">
    <property type="term" value="C:endoplasmic reticulum"/>
    <property type="evidence" value="ECO:0007669"/>
    <property type="project" value="TreeGrafter"/>
</dbReference>
<keyword evidence="4 23" id="KW-0812">Transmembrane</keyword>
<keyword evidence="9" id="KW-0496">Mitochondrion</keyword>
<evidence type="ECO:0000256" key="13">
    <source>
        <dbReference type="ARBA" id="ARBA00023288"/>
    </source>
</evidence>
<proteinExistence type="inferred from homology"/>
<evidence type="ECO:0000256" key="19">
    <source>
        <dbReference type="ARBA" id="ARBA00051411"/>
    </source>
</evidence>
<evidence type="ECO:0000256" key="6">
    <source>
        <dbReference type="ARBA" id="ARBA00022989"/>
    </source>
</evidence>
<evidence type="ECO:0000256" key="7">
    <source>
        <dbReference type="ARBA" id="ARBA00023002"/>
    </source>
</evidence>
<comment type="pathway">
    <text evidence="14">Lipid metabolism; leukotriene C4 biosynthesis.</text>
</comment>
<gene>
    <name evidence="24" type="primary">mgst3b</name>
</gene>
<sequence>MDMLQVLPANFGYVIFTYLYSWIMLCYLGVKVGGARKKYDVKYPTMYSDKDQVFNCIQRAHQNTLEVYPQWLVFQTIAALVYPVSTFSVLGAIWVTSRFSYAWGYYTGDPSKRMKGAYGYIGYLGVIGLSMSVALQLLGVF</sequence>
<evidence type="ECO:0000256" key="9">
    <source>
        <dbReference type="ARBA" id="ARBA00023128"/>
    </source>
</evidence>